<reference evidence="2" key="1">
    <citation type="submission" date="2021-05" db="EMBL/GenBank/DDBJ databases">
        <authorList>
            <person name="Alioto T."/>
            <person name="Alioto T."/>
            <person name="Gomez Garrido J."/>
        </authorList>
    </citation>
    <scope>NUCLEOTIDE SEQUENCE</scope>
</reference>
<dbReference type="EMBL" id="HBUE01072606">
    <property type="protein sequence ID" value="CAG6473311.1"/>
    <property type="molecule type" value="Transcribed_RNA"/>
</dbReference>
<organism evidence="2">
    <name type="scientific">Culex pipiens</name>
    <name type="common">House mosquito</name>
    <dbReference type="NCBI Taxonomy" id="7175"/>
    <lineage>
        <taxon>Eukaryota</taxon>
        <taxon>Metazoa</taxon>
        <taxon>Ecdysozoa</taxon>
        <taxon>Arthropoda</taxon>
        <taxon>Hexapoda</taxon>
        <taxon>Insecta</taxon>
        <taxon>Pterygota</taxon>
        <taxon>Neoptera</taxon>
        <taxon>Endopterygota</taxon>
        <taxon>Diptera</taxon>
        <taxon>Nematocera</taxon>
        <taxon>Culicoidea</taxon>
        <taxon>Culicidae</taxon>
        <taxon>Culicinae</taxon>
        <taxon>Culicini</taxon>
        <taxon>Culex</taxon>
        <taxon>Culex</taxon>
    </lineage>
</organism>
<feature type="region of interest" description="Disordered" evidence="1">
    <location>
        <begin position="1"/>
        <end position="24"/>
    </location>
</feature>
<sequence>MGSGRGDPVHSIDPGGRRLRAGPLVEPGAVRVRALPGVRRAAAGDATLPGVHGHRVRHHEGPGHGFGAVGATRGERSGPAAALEGGTPERRRPPSLPQWPRPEAPTAAPSGPVQAGKHRRHHVGLAGGVPAAGHHRLSVVLLRGGHHRAQPNAPVETHREAL</sequence>
<dbReference type="EMBL" id="HBUE01146568">
    <property type="protein sequence ID" value="CAG6503377.1"/>
    <property type="molecule type" value="Transcribed_RNA"/>
</dbReference>
<evidence type="ECO:0000256" key="1">
    <source>
        <dbReference type="SAM" id="MobiDB-lite"/>
    </source>
</evidence>
<feature type="region of interest" description="Disordered" evidence="1">
    <location>
        <begin position="45"/>
        <end position="119"/>
    </location>
</feature>
<protein>
    <submittedName>
        <fullName evidence="2">(northern house mosquito) hypothetical protein</fullName>
    </submittedName>
</protein>
<accession>A0A8D8IHZ9</accession>
<evidence type="ECO:0000313" key="2">
    <source>
        <dbReference type="EMBL" id="CAG6554624.1"/>
    </source>
</evidence>
<feature type="compositionally biased region" description="Pro residues" evidence="1">
    <location>
        <begin position="94"/>
        <end position="103"/>
    </location>
</feature>
<dbReference type="EMBL" id="HBUE01251479">
    <property type="protein sequence ID" value="CAG6554624.1"/>
    <property type="molecule type" value="Transcribed_RNA"/>
</dbReference>
<name>A0A8D8IHZ9_CULPI</name>
<dbReference type="AlphaFoldDB" id="A0A8D8IHZ9"/>
<proteinExistence type="predicted"/>